<dbReference type="RefSeq" id="WP_003077128.1">
    <property type="nucleotide sequence ID" value="NZ_BBJZ01000010.1"/>
</dbReference>
<dbReference type="AlphaFoldDB" id="A0A8B4S3U2"/>
<name>A0A8B4S3U2_COMTE</name>
<accession>A0A8B4S3U2</accession>
<dbReference type="GeneID" id="64000011"/>
<dbReference type="Pfam" id="PF13411">
    <property type="entry name" value="MerR_1"/>
    <property type="match status" value="1"/>
</dbReference>
<evidence type="ECO:0000256" key="1">
    <source>
        <dbReference type="ARBA" id="ARBA00022491"/>
    </source>
</evidence>
<keyword evidence="4" id="KW-0804">Transcription</keyword>
<keyword evidence="2" id="KW-0805">Transcription regulation</keyword>
<dbReference type="Proteomes" id="UP000255070">
    <property type="component" value="Unassembled WGS sequence"/>
</dbReference>
<protein>
    <submittedName>
        <fullName evidence="6">Copper export regulator</fullName>
    </submittedName>
</protein>
<dbReference type="GO" id="GO:0003700">
    <property type="term" value="F:DNA-binding transcription factor activity"/>
    <property type="evidence" value="ECO:0007669"/>
    <property type="project" value="InterPro"/>
</dbReference>
<feature type="domain" description="HTH merR-type" evidence="5">
    <location>
        <begin position="1"/>
        <end position="68"/>
    </location>
</feature>
<reference evidence="6 7" key="1">
    <citation type="submission" date="2018-06" db="EMBL/GenBank/DDBJ databases">
        <authorList>
            <consortium name="Pathogen Informatics"/>
            <person name="Doyle S."/>
        </authorList>
    </citation>
    <scope>NUCLEOTIDE SEQUENCE [LARGE SCALE GENOMIC DNA]</scope>
    <source>
        <strain evidence="6 7">NCTC10698</strain>
    </source>
</reference>
<evidence type="ECO:0000256" key="3">
    <source>
        <dbReference type="ARBA" id="ARBA00023125"/>
    </source>
</evidence>
<proteinExistence type="predicted"/>
<sequence>MRIGELARRSGVSERMLRYYEQQGLLRPARTDAHYREYGDVELLAVMRIRQLNESGLKLNAIRILLPCMVDGPATFEPCDEIRSVLTEELAQLEKKLRDLKESRNIVASYLASLSLP</sequence>
<dbReference type="PROSITE" id="PS00552">
    <property type="entry name" value="HTH_MERR_1"/>
    <property type="match status" value="1"/>
</dbReference>
<keyword evidence="7" id="KW-1185">Reference proteome</keyword>
<dbReference type="EMBL" id="UFXL01000001">
    <property type="protein sequence ID" value="SUY76888.1"/>
    <property type="molecule type" value="Genomic_DNA"/>
</dbReference>
<keyword evidence="3" id="KW-0238">DNA-binding</keyword>
<dbReference type="GO" id="GO:0003677">
    <property type="term" value="F:DNA binding"/>
    <property type="evidence" value="ECO:0007669"/>
    <property type="project" value="UniProtKB-KW"/>
</dbReference>
<evidence type="ECO:0000313" key="6">
    <source>
        <dbReference type="EMBL" id="SUY76888.1"/>
    </source>
</evidence>
<dbReference type="CDD" id="cd01282">
    <property type="entry name" value="HTH_MerR-like_sg3"/>
    <property type="match status" value="1"/>
</dbReference>
<evidence type="ECO:0000256" key="2">
    <source>
        <dbReference type="ARBA" id="ARBA00023015"/>
    </source>
</evidence>
<evidence type="ECO:0000259" key="5">
    <source>
        <dbReference type="PROSITE" id="PS50937"/>
    </source>
</evidence>
<dbReference type="SMART" id="SM00422">
    <property type="entry name" value="HTH_MERR"/>
    <property type="match status" value="1"/>
</dbReference>
<dbReference type="PANTHER" id="PTHR30204">
    <property type="entry name" value="REDOX-CYCLING DRUG-SENSING TRANSCRIPTIONAL ACTIVATOR SOXR"/>
    <property type="match status" value="1"/>
</dbReference>
<dbReference type="InterPro" id="IPR047057">
    <property type="entry name" value="MerR_fam"/>
</dbReference>
<gene>
    <name evidence="6" type="primary">hmrR_3</name>
    <name evidence="6" type="ORF">NCTC10698_01866</name>
</gene>
<dbReference type="InterPro" id="IPR009061">
    <property type="entry name" value="DNA-bd_dom_put_sf"/>
</dbReference>
<dbReference type="PRINTS" id="PR00040">
    <property type="entry name" value="HTHMERR"/>
</dbReference>
<evidence type="ECO:0000313" key="7">
    <source>
        <dbReference type="Proteomes" id="UP000255070"/>
    </source>
</evidence>
<dbReference type="PROSITE" id="PS50937">
    <property type="entry name" value="HTH_MERR_2"/>
    <property type="match status" value="1"/>
</dbReference>
<dbReference type="SUPFAM" id="SSF46955">
    <property type="entry name" value="Putative DNA-binding domain"/>
    <property type="match status" value="1"/>
</dbReference>
<comment type="caution">
    <text evidence="6">The sequence shown here is derived from an EMBL/GenBank/DDBJ whole genome shotgun (WGS) entry which is preliminary data.</text>
</comment>
<dbReference type="Gene3D" id="1.10.1660.10">
    <property type="match status" value="1"/>
</dbReference>
<dbReference type="PANTHER" id="PTHR30204:SF69">
    <property type="entry name" value="MERR-FAMILY TRANSCRIPTIONAL REGULATOR"/>
    <property type="match status" value="1"/>
</dbReference>
<dbReference type="InterPro" id="IPR000551">
    <property type="entry name" value="MerR-type_HTH_dom"/>
</dbReference>
<keyword evidence="1" id="KW-0678">Repressor</keyword>
<organism evidence="6 7">
    <name type="scientific">Comamonas testosteroni</name>
    <name type="common">Pseudomonas testosteroni</name>
    <dbReference type="NCBI Taxonomy" id="285"/>
    <lineage>
        <taxon>Bacteria</taxon>
        <taxon>Pseudomonadati</taxon>
        <taxon>Pseudomonadota</taxon>
        <taxon>Betaproteobacteria</taxon>
        <taxon>Burkholderiales</taxon>
        <taxon>Comamonadaceae</taxon>
        <taxon>Comamonas</taxon>
    </lineage>
</organism>
<evidence type="ECO:0000256" key="4">
    <source>
        <dbReference type="ARBA" id="ARBA00023163"/>
    </source>
</evidence>